<protein>
    <submittedName>
        <fullName evidence="4">Glycosyl transferase family 1</fullName>
    </submittedName>
</protein>
<gene>
    <name evidence="4" type="ORF">EV646_11994</name>
</gene>
<evidence type="ECO:0000313" key="4">
    <source>
        <dbReference type="EMBL" id="TCO39052.1"/>
    </source>
</evidence>
<dbReference type="AlphaFoldDB" id="A0A4R2I567"/>
<evidence type="ECO:0000256" key="1">
    <source>
        <dbReference type="ARBA" id="ARBA00022679"/>
    </source>
</evidence>
<keyword evidence="1 4" id="KW-0808">Transferase</keyword>
<dbReference type="Pfam" id="PF00534">
    <property type="entry name" value="Glycos_transf_1"/>
    <property type="match status" value="1"/>
</dbReference>
<dbReference type="PANTHER" id="PTHR45947">
    <property type="entry name" value="SULFOQUINOVOSYL TRANSFERASE SQD2"/>
    <property type="match status" value="1"/>
</dbReference>
<evidence type="ECO:0000313" key="5">
    <source>
        <dbReference type="Proteomes" id="UP000295573"/>
    </source>
</evidence>
<dbReference type="Proteomes" id="UP000295573">
    <property type="component" value="Unassembled WGS sequence"/>
</dbReference>
<dbReference type="OrthoDB" id="9801609at2"/>
<proteinExistence type="predicted"/>
<dbReference type="InterPro" id="IPR001296">
    <property type="entry name" value="Glyco_trans_1"/>
</dbReference>
<dbReference type="PANTHER" id="PTHR45947:SF3">
    <property type="entry name" value="SULFOQUINOVOSYL TRANSFERASE SQD2"/>
    <property type="match status" value="1"/>
</dbReference>
<comment type="caution">
    <text evidence="4">The sequence shown here is derived from an EMBL/GenBank/DDBJ whole genome shotgun (WGS) entry which is preliminary data.</text>
</comment>
<dbReference type="Gene3D" id="3.40.50.2000">
    <property type="entry name" value="Glycogen Phosphorylase B"/>
    <property type="match status" value="1"/>
</dbReference>
<feature type="region of interest" description="Disordered" evidence="2">
    <location>
        <begin position="316"/>
        <end position="339"/>
    </location>
</feature>
<dbReference type="GO" id="GO:0016757">
    <property type="term" value="F:glycosyltransferase activity"/>
    <property type="evidence" value="ECO:0007669"/>
    <property type="project" value="InterPro"/>
</dbReference>
<keyword evidence="5" id="KW-1185">Reference proteome</keyword>
<dbReference type="RefSeq" id="WP_132157325.1">
    <property type="nucleotide sequence ID" value="NZ_SLWR01000019.1"/>
</dbReference>
<name>A0A4R2I567_9ACTN</name>
<accession>A0A4R2I567</accession>
<feature type="domain" description="Glycosyl transferase family 1" evidence="3">
    <location>
        <begin position="191"/>
        <end position="271"/>
    </location>
</feature>
<sequence>MSGRVIYAVKEPDSPGGGIRIHAHHVELLRAAGVDAWLWFRTEGYRLPWFETTAPILGGDRLELSSYDVLVVPELYLLPGIDPAPGARKVIFNQNHFLTYWSWRDTTDYPGWTPSPEVWAVSHESRDVLARLHPELPIRLVPNPIDTELFRPGVKTRPTIAWMPRRRPLEAAVLDRLLRNDPRSRGVEFLVLSELTEPEVAEALGRTSVFVALGISEGFGLPVAEALASGCLVVGYPAGGGTELFEAPGTWRVEDARPHLLADRALELVNTAGDDPVRAAARRWIKERYDRHATRTALLAAVESARRLPGRATTATHPVFWPDNPIGAGAERAQPWKSA</sequence>
<organism evidence="4 5">
    <name type="scientific">Kribbella antiqua</name>
    <dbReference type="NCBI Taxonomy" id="2512217"/>
    <lineage>
        <taxon>Bacteria</taxon>
        <taxon>Bacillati</taxon>
        <taxon>Actinomycetota</taxon>
        <taxon>Actinomycetes</taxon>
        <taxon>Propionibacteriales</taxon>
        <taxon>Kribbellaceae</taxon>
        <taxon>Kribbella</taxon>
    </lineage>
</organism>
<evidence type="ECO:0000256" key="2">
    <source>
        <dbReference type="SAM" id="MobiDB-lite"/>
    </source>
</evidence>
<dbReference type="EMBL" id="SLWR01000019">
    <property type="protein sequence ID" value="TCO39052.1"/>
    <property type="molecule type" value="Genomic_DNA"/>
</dbReference>
<evidence type="ECO:0000259" key="3">
    <source>
        <dbReference type="Pfam" id="PF00534"/>
    </source>
</evidence>
<reference evidence="4 5" key="1">
    <citation type="journal article" date="2015" name="Stand. Genomic Sci.">
        <title>Genomic Encyclopedia of Bacterial and Archaeal Type Strains, Phase III: the genomes of soil and plant-associated and newly described type strains.</title>
        <authorList>
            <person name="Whitman W.B."/>
            <person name="Woyke T."/>
            <person name="Klenk H.P."/>
            <person name="Zhou Y."/>
            <person name="Lilburn T.G."/>
            <person name="Beck B.J."/>
            <person name="De Vos P."/>
            <person name="Vandamme P."/>
            <person name="Eisen J.A."/>
            <person name="Garrity G."/>
            <person name="Hugenholtz P."/>
            <person name="Kyrpides N.C."/>
        </authorList>
    </citation>
    <scope>NUCLEOTIDE SEQUENCE [LARGE SCALE GENOMIC DNA]</scope>
    <source>
        <strain evidence="4 5">VKM Ac-2541</strain>
    </source>
</reference>
<dbReference type="InterPro" id="IPR050194">
    <property type="entry name" value="Glycosyltransferase_grp1"/>
</dbReference>
<dbReference type="CDD" id="cd03801">
    <property type="entry name" value="GT4_PimA-like"/>
    <property type="match status" value="1"/>
</dbReference>
<dbReference type="SUPFAM" id="SSF53756">
    <property type="entry name" value="UDP-Glycosyltransferase/glycogen phosphorylase"/>
    <property type="match status" value="1"/>
</dbReference>